<dbReference type="GO" id="GO:0005829">
    <property type="term" value="C:cytosol"/>
    <property type="evidence" value="ECO:0007669"/>
    <property type="project" value="TreeGrafter"/>
</dbReference>
<dbReference type="EMBL" id="JQBT01000034">
    <property type="protein sequence ID" value="KRN78416.1"/>
    <property type="molecule type" value="Genomic_DNA"/>
</dbReference>
<dbReference type="Proteomes" id="UP000051565">
    <property type="component" value="Unassembled WGS sequence"/>
</dbReference>
<proteinExistence type="predicted"/>
<dbReference type="OrthoDB" id="9803735at2"/>
<dbReference type="GO" id="GO:0003700">
    <property type="term" value="F:DNA-binding transcription factor activity"/>
    <property type="evidence" value="ECO:0007669"/>
    <property type="project" value="InterPro"/>
</dbReference>
<dbReference type="Gene3D" id="1.10.10.10">
    <property type="entry name" value="Winged helix-like DNA-binding domain superfamily/Winged helix DNA-binding domain"/>
    <property type="match status" value="1"/>
</dbReference>
<dbReference type="AlphaFoldDB" id="A0A0R2JMJ3"/>
<keyword evidence="3" id="KW-1185">Reference proteome</keyword>
<dbReference type="GeneID" id="61249713"/>
<dbReference type="PROSITE" id="PS50931">
    <property type="entry name" value="HTH_LYSR"/>
    <property type="match status" value="1"/>
</dbReference>
<gene>
    <name evidence="2" type="ORF">IV52_GL001186</name>
</gene>
<dbReference type="InterPro" id="IPR050950">
    <property type="entry name" value="HTH-type_LysR_regulators"/>
</dbReference>
<name>A0A0R2JMJ3_9LACO</name>
<sequence>MRLQSLQYFEKLIELKNYSNVAEAFHVYKSTISREIKRLENEAGCRLVVHNPKPNELILTSAGEKMHKYSKIIVDQLSILNNETKECQKRLKINLGMPPMINNTYFPKVAVHLNDKTLINLNIVDDNSVELIKMLKRGDLNITILASIEPIN</sequence>
<dbReference type="Pfam" id="PF00126">
    <property type="entry name" value="HTH_1"/>
    <property type="match status" value="1"/>
</dbReference>
<dbReference type="SUPFAM" id="SSF46785">
    <property type="entry name" value="Winged helix' DNA-binding domain"/>
    <property type="match status" value="1"/>
</dbReference>
<comment type="caution">
    <text evidence="2">The sequence shown here is derived from an EMBL/GenBank/DDBJ whole genome shotgun (WGS) entry which is preliminary data.</text>
</comment>
<evidence type="ECO:0000259" key="1">
    <source>
        <dbReference type="PROSITE" id="PS50931"/>
    </source>
</evidence>
<dbReference type="InterPro" id="IPR036390">
    <property type="entry name" value="WH_DNA-bd_sf"/>
</dbReference>
<organism evidence="2 3">
    <name type="scientific">Fructilactobacillus lindneri DSM 20690 = JCM 11027</name>
    <dbReference type="NCBI Taxonomy" id="1122148"/>
    <lineage>
        <taxon>Bacteria</taxon>
        <taxon>Bacillati</taxon>
        <taxon>Bacillota</taxon>
        <taxon>Bacilli</taxon>
        <taxon>Lactobacillales</taxon>
        <taxon>Lactobacillaceae</taxon>
        <taxon>Fructilactobacillus</taxon>
    </lineage>
</organism>
<accession>A0A0R2JMJ3</accession>
<dbReference type="PANTHER" id="PTHR30419:SF8">
    <property type="entry name" value="NITROGEN ASSIMILATION TRANSCRIPTIONAL ACTIVATOR-RELATED"/>
    <property type="match status" value="1"/>
</dbReference>
<dbReference type="InterPro" id="IPR000847">
    <property type="entry name" value="LysR_HTH_N"/>
</dbReference>
<reference evidence="2 3" key="1">
    <citation type="journal article" date="2015" name="Genome Announc.">
        <title>Expanding the biotechnology potential of lactobacilli through comparative genomics of 213 strains and associated genera.</title>
        <authorList>
            <person name="Sun Z."/>
            <person name="Harris H.M."/>
            <person name="McCann A."/>
            <person name="Guo C."/>
            <person name="Argimon S."/>
            <person name="Zhang W."/>
            <person name="Yang X."/>
            <person name="Jeffery I.B."/>
            <person name="Cooney J.C."/>
            <person name="Kagawa T.F."/>
            <person name="Liu W."/>
            <person name="Song Y."/>
            <person name="Salvetti E."/>
            <person name="Wrobel A."/>
            <person name="Rasinkangas P."/>
            <person name="Parkhill J."/>
            <person name="Rea M.C."/>
            <person name="O'Sullivan O."/>
            <person name="Ritari J."/>
            <person name="Douillard F.P."/>
            <person name="Paul Ross R."/>
            <person name="Yang R."/>
            <person name="Briner A.E."/>
            <person name="Felis G.E."/>
            <person name="de Vos W.M."/>
            <person name="Barrangou R."/>
            <person name="Klaenhammer T.R."/>
            <person name="Caufield P.W."/>
            <person name="Cui Y."/>
            <person name="Zhang H."/>
            <person name="O'Toole P.W."/>
        </authorList>
    </citation>
    <scope>NUCLEOTIDE SEQUENCE [LARGE SCALE GENOMIC DNA]</scope>
    <source>
        <strain evidence="2 3">DSM 20690</strain>
    </source>
</reference>
<dbReference type="PATRIC" id="fig|1122148.6.peg.1213"/>
<evidence type="ECO:0000313" key="3">
    <source>
        <dbReference type="Proteomes" id="UP000051565"/>
    </source>
</evidence>
<feature type="domain" description="HTH lysR-type" evidence="1">
    <location>
        <begin position="1"/>
        <end position="60"/>
    </location>
</feature>
<dbReference type="PANTHER" id="PTHR30419">
    <property type="entry name" value="HTH-TYPE TRANSCRIPTIONAL REGULATOR YBHD"/>
    <property type="match status" value="1"/>
</dbReference>
<evidence type="ECO:0000313" key="2">
    <source>
        <dbReference type="EMBL" id="KRN78416.1"/>
    </source>
</evidence>
<dbReference type="InterPro" id="IPR036388">
    <property type="entry name" value="WH-like_DNA-bd_sf"/>
</dbReference>
<dbReference type="RefSeq" id="WP_054646758.1">
    <property type="nucleotide sequence ID" value="NZ_FUXS01000008.1"/>
</dbReference>
<protein>
    <recommendedName>
        <fullName evidence="1">HTH lysR-type domain-containing protein</fullName>
    </recommendedName>
</protein>
<dbReference type="STRING" id="53444.AYR59_02330"/>